<dbReference type="PANTHER" id="PTHR43585:SF2">
    <property type="entry name" value="ATP-GRASP ENZYME FSQD"/>
    <property type="match status" value="1"/>
</dbReference>
<dbReference type="Pfam" id="PF18603">
    <property type="entry name" value="LAL_C2"/>
    <property type="match status" value="1"/>
</dbReference>
<dbReference type="Gene3D" id="3.30.470.20">
    <property type="entry name" value="ATP-grasp fold, B domain"/>
    <property type="match status" value="1"/>
</dbReference>
<evidence type="ECO:0000259" key="5">
    <source>
        <dbReference type="PROSITE" id="PS50975"/>
    </source>
</evidence>
<evidence type="ECO:0000256" key="3">
    <source>
        <dbReference type="ARBA" id="ARBA00022840"/>
    </source>
</evidence>
<dbReference type="InterPro" id="IPR040570">
    <property type="entry name" value="LAL_C2"/>
</dbReference>
<dbReference type="PANTHER" id="PTHR43585">
    <property type="entry name" value="FUMIPYRROLE BIOSYNTHESIS PROTEIN C"/>
    <property type="match status" value="1"/>
</dbReference>
<evidence type="ECO:0000256" key="1">
    <source>
        <dbReference type="ARBA" id="ARBA00022598"/>
    </source>
</evidence>
<proteinExistence type="predicted"/>
<dbReference type="InterPro" id="IPR011761">
    <property type="entry name" value="ATP-grasp"/>
</dbReference>
<dbReference type="PROSITE" id="PS50975">
    <property type="entry name" value="ATP_GRASP"/>
    <property type="match status" value="1"/>
</dbReference>
<dbReference type="InterPro" id="IPR005479">
    <property type="entry name" value="CPAse_ATP-bd"/>
</dbReference>
<evidence type="ECO:0000313" key="6">
    <source>
        <dbReference type="EMBL" id="PZV40400.1"/>
    </source>
</evidence>
<dbReference type="SUPFAM" id="SSF56059">
    <property type="entry name" value="Glutathione synthetase ATP-binding domain-like"/>
    <property type="match status" value="1"/>
</dbReference>
<dbReference type="SMART" id="SM01209">
    <property type="entry name" value="GARS_A"/>
    <property type="match status" value="1"/>
</dbReference>
<sequence>MARRALILLEGHRSIGLLYVKAAQRLGLDPITLSADPAQYDYLAAERLEAVRVDTDNLDALIRECSRLLATFDIAGITGFSGLDESIYATVGKLCRHFDVPGPNPESIERCCDKFVQRQLLAEAGVPMPAYRLAADATEVESSATEIGLPVIVKPALGSGSCGVRLCRNVDELGEHTAHLLAGEPTRGSSPRILVEEFAQGPHYSAHIMGNEVVGITATDFSLPPHFVVRESIFPAPLTDDDYKHITDVTLSCLPALGLGWGPTNIEFRWTKRGPVVIEVNPRLPGGIIPRVTQLGYGVDLVAEHIKLVIGEEWDLRRRHSQTAVAQFLLPDRDGILDWIDGDSRAAAIPGVAEVKFYVEPKTPIVRKSDSRDYIGHVIAASPTVARTKAILQHAVDLIGWSITPFPAVGEQEQSAAPHVRAPAQIAPSKR</sequence>
<feature type="domain" description="ATP-grasp" evidence="5">
    <location>
        <begin position="118"/>
        <end position="310"/>
    </location>
</feature>
<dbReference type="AlphaFoldDB" id="A0A2W7CAV0"/>
<protein>
    <recommendedName>
        <fullName evidence="5">ATP-grasp domain-containing protein</fullName>
    </recommendedName>
</protein>
<organism evidence="6 7">
    <name type="scientific">Mesorhizobium kowhaii</name>
    <dbReference type="NCBI Taxonomy" id="1300272"/>
    <lineage>
        <taxon>Bacteria</taxon>
        <taxon>Pseudomonadati</taxon>
        <taxon>Pseudomonadota</taxon>
        <taxon>Alphaproteobacteria</taxon>
        <taxon>Hyphomicrobiales</taxon>
        <taxon>Phyllobacteriaceae</taxon>
        <taxon>Mesorhizobium</taxon>
    </lineage>
</organism>
<dbReference type="InterPro" id="IPR052032">
    <property type="entry name" value="ATP-dep_AA_Ligase"/>
</dbReference>
<dbReference type="Pfam" id="PF02786">
    <property type="entry name" value="CPSase_L_D2"/>
    <property type="match status" value="1"/>
</dbReference>
<reference evidence="7" key="1">
    <citation type="submission" date="2017-03" db="EMBL/GenBank/DDBJ databases">
        <authorList>
            <person name="Safronova V.I."/>
            <person name="Sazanova A.L."/>
            <person name="Chirak E.R."/>
        </authorList>
    </citation>
    <scope>NUCLEOTIDE SEQUENCE [LARGE SCALE GENOMIC DNA]</scope>
    <source>
        <strain evidence="7">Ach-343</strain>
    </source>
</reference>
<dbReference type="GO" id="GO:0016874">
    <property type="term" value="F:ligase activity"/>
    <property type="evidence" value="ECO:0007669"/>
    <property type="project" value="UniProtKB-KW"/>
</dbReference>
<keyword evidence="3 4" id="KW-0067">ATP-binding</keyword>
<evidence type="ECO:0000256" key="4">
    <source>
        <dbReference type="PROSITE-ProRule" id="PRU00409"/>
    </source>
</evidence>
<dbReference type="GO" id="GO:0005524">
    <property type="term" value="F:ATP binding"/>
    <property type="evidence" value="ECO:0007669"/>
    <property type="project" value="UniProtKB-UniRule"/>
</dbReference>
<gene>
    <name evidence="6" type="ORF">B5V02_00860</name>
</gene>
<comment type="caution">
    <text evidence="6">The sequence shown here is derived from an EMBL/GenBank/DDBJ whole genome shotgun (WGS) entry which is preliminary data.</text>
</comment>
<dbReference type="InterPro" id="IPR013815">
    <property type="entry name" value="ATP_grasp_subdomain_1"/>
</dbReference>
<dbReference type="GO" id="GO:0046872">
    <property type="term" value="F:metal ion binding"/>
    <property type="evidence" value="ECO:0007669"/>
    <property type="project" value="InterPro"/>
</dbReference>
<dbReference type="Gene3D" id="3.30.1490.20">
    <property type="entry name" value="ATP-grasp fold, A domain"/>
    <property type="match status" value="1"/>
</dbReference>
<dbReference type="RefSeq" id="WP_111542392.1">
    <property type="nucleotide sequence ID" value="NZ_MZXV01000008.1"/>
</dbReference>
<name>A0A2W7CAV0_9HYPH</name>
<keyword evidence="1" id="KW-0436">Ligase</keyword>
<evidence type="ECO:0000256" key="2">
    <source>
        <dbReference type="ARBA" id="ARBA00022741"/>
    </source>
</evidence>
<dbReference type="OrthoDB" id="9765608at2"/>
<accession>A0A2W7CAV0</accession>
<keyword evidence="7" id="KW-1185">Reference proteome</keyword>
<dbReference type="Gene3D" id="3.40.50.20">
    <property type="match status" value="1"/>
</dbReference>
<evidence type="ECO:0000313" key="7">
    <source>
        <dbReference type="Proteomes" id="UP000248616"/>
    </source>
</evidence>
<dbReference type="EMBL" id="MZXV01000008">
    <property type="protein sequence ID" value="PZV40400.1"/>
    <property type="molecule type" value="Genomic_DNA"/>
</dbReference>
<dbReference type="Proteomes" id="UP000248616">
    <property type="component" value="Unassembled WGS sequence"/>
</dbReference>
<dbReference type="PROSITE" id="PS00867">
    <property type="entry name" value="CPSASE_2"/>
    <property type="match status" value="1"/>
</dbReference>
<keyword evidence="2 4" id="KW-0547">Nucleotide-binding</keyword>